<dbReference type="SUPFAM" id="SSF49452">
    <property type="entry name" value="Starch-binding domain-like"/>
    <property type="match status" value="1"/>
</dbReference>
<dbReference type="EC" id="4.2.2.23" evidence="4"/>
<dbReference type="InterPro" id="IPR010325">
    <property type="entry name" value="Rhamnogal_lyase"/>
</dbReference>
<evidence type="ECO:0000259" key="9">
    <source>
        <dbReference type="Pfam" id="PF14683"/>
    </source>
</evidence>
<dbReference type="EMBL" id="JXTC01000034">
    <property type="protein sequence ID" value="PON97081.1"/>
    <property type="molecule type" value="Genomic_DNA"/>
</dbReference>
<keyword evidence="8" id="KW-0472">Membrane</keyword>
<dbReference type="InterPro" id="IPR051850">
    <property type="entry name" value="Polysacch_Lyase_4"/>
</dbReference>
<dbReference type="GO" id="GO:0005975">
    <property type="term" value="P:carbohydrate metabolic process"/>
    <property type="evidence" value="ECO:0007669"/>
    <property type="project" value="InterPro"/>
</dbReference>
<keyword evidence="8" id="KW-1133">Transmembrane helix</keyword>
<dbReference type="InterPro" id="IPR008979">
    <property type="entry name" value="Galactose-bd-like_sf"/>
</dbReference>
<dbReference type="InterPro" id="IPR013784">
    <property type="entry name" value="Carb-bd-like_fold"/>
</dbReference>
<dbReference type="Pfam" id="PF06045">
    <property type="entry name" value="Rhamnogal_lyase"/>
    <property type="match status" value="1"/>
</dbReference>
<name>A0A2P5FH14_TREOI</name>
<dbReference type="GO" id="GO:0005576">
    <property type="term" value="C:extracellular region"/>
    <property type="evidence" value="ECO:0007669"/>
    <property type="project" value="UniProtKB-SubCell"/>
</dbReference>
<dbReference type="CDD" id="cd10316">
    <property type="entry name" value="RGL4_M"/>
    <property type="match status" value="1"/>
</dbReference>
<dbReference type="FunFam" id="2.60.40.1120:FF:000033">
    <property type="entry name" value="Rhamnogalacturonate lyase B"/>
    <property type="match status" value="1"/>
</dbReference>
<feature type="domain" description="Rhamnogalacturonan lyase" evidence="9">
    <location>
        <begin position="493"/>
        <end position="680"/>
    </location>
</feature>
<dbReference type="Gene3D" id="2.60.40.1120">
    <property type="entry name" value="Carboxypeptidase-like, regulatory domain"/>
    <property type="match status" value="1"/>
</dbReference>
<dbReference type="FunCoup" id="A0A2P5FH14">
    <property type="interactions" value="15"/>
</dbReference>
<dbReference type="Proteomes" id="UP000237000">
    <property type="component" value="Unassembled WGS sequence"/>
</dbReference>
<proteinExistence type="inferred from homology"/>
<dbReference type="InterPro" id="IPR011013">
    <property type="entry name" value="Gal_mutarotase_sf_dom"/>
</dbReference>
<feature type="transmembrane region" description="Helical" evidence="8">
    <location>
        <begin position="12"/>
        <end position="29"/>
    </location>
</feature>
<dbReference type="AlphaFoldDB" id="A0A2P5FH14"/>
<evidence type="ECO:0000313" key="12">
    <source>
        <dbReference type="Proteomes" id="UP000237000"/>
    </source>
</evidence>
<evidence type="ECO:0000256" key="3">
    <source>
        <dbReference type="ARBA" id="ARBA00010418"/>
    </source>
</evidence>
<comment type="caution">
    <text evidence="11">The sequence shown here is derived from an EMBL/GenBank/DDBJ whole genome shotgun (WGS) entry which is preliminary data.</text>
</comment>
<dbReference type="InterPro" id="IPR029411">
    <property type="entry name" value="RG-lyase_III"/>
</dbReference>
<keyword evidence="8" id="KW-0812">Transmembrane</keyword>
<comment type="similarity">
    <text evidence="3">Belongs to the polysaccharide lyase 4 family.</text>
</comment>
<evidence type="ECO:0000256" key="2">
    <source>
        <dbReference type="ARBA" id="ARBA00004613"/>
    </source>
</evidence>
<gene>
    <name evidence="11" type="ORF">TorRG33x02_071310</name>
</gene>
<sequence>MEKGNWRRQWRWLLWLSAMAGLVFLFFILDGGSDMKSTSVVRRALRSIGSRSSLDVQLQTNRLRQEVILDNGLVRLTFSKPGGDVIGINYNGIDNLLETDNKENNRGYWDIVWNKKPGDKTINIDTLQGTKYEVIKADKDGAEISFSRTWNVSSSGTTVPLNIDKRYIMLRNYPGFYTYSILERLDGWPEAEIGQVRIVYKLQQDKFRFMAISDNRQRIMPTMQDRLNGQPLAYPEAVLLTNPSDPELRGEVDDKYQYSCESKDNRLHGWISTSDPPTGFWIITPSIEFRSAGPVKQELTSHAGPIALSMFTSAHYAGRDAVMTFEEGEPWKKVFGPVSVYLNSISINEDPLTLWENAKQKMQEEVEAWPYNFPQSKDHLISVQRGSVGGQLVIRDRYINRRLFWAGFAYVGLAAPGEVGSWQKESKGYQFWTQTDKRGYFSIKNVRPGNYSLYAWAPGIIGDYKYNEIITIEPESKIELHVLIYEPPRNGPTLWEIGIPDRTAAEFYVPDPYPTLMNQLYSNHPDKFRQYGLWDRYADLFPNKDLIYTVGVSDYRSDWFFAQVNRNIGNETYQGTTWQIVFELENVIRPGNYTLQLALASASNMELQVRFNDRSSEPAFSTGLIGKDNAIARHGIHGLYWFYSINVPSTLLRHGNNVIYLTQARNTGPFEGLMYDYIRLEGPPRT</sequence>
<keyword evidence="5" id="KW-0964">Secreted</keyword>
<dbReference type="PANTHER" id="PTHR32018:SF6">
    <property type="entry name" value="RHAMNOGALACTURONAN ENDOLYASE"/>
    <property type="match status" value="1"/>
</dbReference>
<dbReference type="OrthoDB" id="2130367at2759"/>
<keyword evidence="7 11" id="KW-0456">Lyase</keyword>
<keyword evidence="12" id="KW-1185">Reference proteome</keyword>
<dbReference type="CDD" id="cd10320">
    <property type="entry name" value="RGL4_N"/>
    <property type="match status" value="1"/>
</dbReference>
<organism evidence="11 12">
    <name type="scientific">Trema orientale</name>
    <name type="common">Charcoal tree</name>
    <name type="synonym">Celtis orientalis</name>
    <dbReference type="NCBI Taxonomy" id="63057"/>
    <lineage>
        <taxon>Eukaryota</taxon>
        <taxon>Viridiplantae</taxon>
        <taxon>Streptophyta</taxon>
        <taxon>Embryophyta</taxon>
        <taxon>Tracheophyta</taxon>
        <taxon>Spermatophyta</taxon>
        <taxon>Magnoliopsida</taxon>
        <taxon>eudicotyledons</taxon>
        <taxon>Gunneridae</taxon>
        <taxon>Pentapetalae</taxon>
        <taxon>rosids</taxon>
        <taxon>fabids</taxon>
        <taxon>Rosales</taxon>
        <taxon>Cannabaceae</taxon>
        <taxon>Trema</taxon>
    </lineage>
</organism>
<dbReference type="InParanoid" id="A0A2P5FH14"/>
<accession>A0A2P5FH14</accession>
<dbReference type="Pfam" id="PF14683">
    <property type="entry name" value="CBM-like"/>
    <property type="match status" value="1"/>
</dbReference>
<dbReference type="Gene3D" id="2.60.120.260">
    <property type="entry name" value="Galactose-binding domain-like"/>
    <property type="match status" value="1"/>
</dbReference>
<dbReference type="SUPFAM" id="SSF74650">
    <property type="entry name" value="Galactose mutarotase-like"/>
    <property type="match status" value="1"/>
</dbReference>
<dbReference type="Pfam" id="PF14686">
    <property type="entry name" value="fn3_3"/>
    <property type="match status" value="1"/>
</dbReference>
<dbReference type="SUPFAM" id="SSF49785">
    <property type="entry name" value="Galactose-binding domain-like"/>
    <property type="match status" value="1"/>
</dbReference>
<dbReference type="InterPro" id="IPR029413">
    <property type="entry name" value="RG-lyase_II"/>
</dbReference>
<evidence type="ECO:0000256" key="4">
    <source>
        <dbReference type="ARBA" id="ARBA00012437"/>
    </source>
</evidence>
<reference evidence="12" key="1">
    <citation type="submission" date="2016-06" db="EMBL/GenBank/DDBJ databases">
        <title>Parallel loss of symbiosis genes in relatives of nitrogen-fixing non-legume Parasponia.</title>
        <authorList>
            <person name="Van Velzen R."/>
            <person name="Holmer R."/>
            <person name="Bu F."/>
            <person name="Rutten L."/>
            <person name="Van Zeijl A."/>
            <person name="Liu W."/>
            <person name="Santuari L."/>
            <person name="Cao Q."/>
            <person name="Sharma T."/>
            <person name="Shen D."/>
            <person name="Roswanjaya Y."/>
            <person name="Wardhani T."/>
            <person name="Kalhor M.S."/>
            <person name="Jansen J."/>
            <person name="Van den Hoogen J."/>
            <person name="Gungor B."/>
            <person name="Hartog M."/>
            <person name="Hontelez J."/>
            <person name="Verver J."/>
            <person name="Yang W.-C."/>
            <person name="Schijlen E."/>
            <person name="Repin R."/>
            <person name="Schilthuizen M."/>
            <person name="Schranz E."/>
            <person name="Heidstra R."/>
            <person name="Miyata K."/>
            <person name="Fedorova E."/>
            <person name="Kohlen W."/>
            <person name="Bisseling T."/>
            <person name="Smit S."/>
            <person name="Geurts R."/>
        </authorList>
    </citation>
    <scope>NUCLEOTIDE SEQUENCE [LARGE SCALE GENOMIC DNA]</scope>
    <source>
        <strain evidence="12">cv. RG33-2</strain>
    </source>
</reference>
<evidence type="ECO:0000259" key="10">
    <source>
        <dbReference type="Pfam" id="PF14686"/>
    </source>
</evidence>
<dbReference type="PANTHER" id="PTHR32018">
    <property type="entry name" value="RHAMNOGALACTURONATE LYASE FAMILY PROTEIN"/>
    <property type="match status" value="1"/>
</dbReference>
<dbReference type="GO" id="GO:0102210">
    <property type="term" value="F:rhamnogalacturonan endolyase activity"/>
    <property type="evidence" value="ECO:0007669"/>
    <property type="project" value="UniProtKB-EC"/>
</dbReference>
<protein>
    <recommendedName>
        <fullName evidence="4">rhamnogalacturonan endolyase</fullName>
        <ecNumber evidence="4">4.2.2.23</ecNumber>
    </recommendedName>
</protein>
<evidence type="ECO:0000256" key="5">
    <source>
        <dbReference type="ARBA" id="ARBA00022525"/>
    </source>
</evidence>
<dbReference type="CDD" id="cd10317">
    <property type="entry name" value="RGL4_C"/>
    <property type="match status" value="1"/>
</dbReference>
<keyword evidence="6" id="KW-0732">Signal</keyword>
<evidence type="ECO:0000256" key="1">
    <source>
        <dbReference type="ARBA" id="ARBA00001324"/>
    </source>
</evidence>
<evidence type="ECO:0000256" key="8">
    <source>
        <dbReference type="SAM" id="Phobius"/>
    </source>
</evidence>
<dbReference type="STRING" id="63057.A0A2P5FH14"/>
<comment type="catalytic activity">
    <reaction evidence="1">
        <text>Endotype eliminative cleavage of L-alpha-rhamnopyranosyl-(1-&gt;4)-alpha-D-galactopyranosyluronic acid bonds of rhamnogalacturonan I domains in ramified hairy regions of pectin leaving L-rhamnopyranose at the reducing end and 4-deoxy-4,5-unsaturated D-galactopyranosyluronic acid at the non-reducing end.</text>
        <dbReference type="EC" id="4.2.2.23"/>
    </reaction>
</comment>
<evidence type="ECO:0000313" key="11">
    <source>
        <dbReference type="EMBL" id="PON97081.1"/>
    </source>
</evidence>
<dbReference type="Gene3D" id="2.70.98.10">
    <property type="match status" value="1"/>
</dbReference>
<evidence type="ECO:0000256" key="7">
    <source>
        <dbReference type="ARBA" id="ARBA00023239"/>
    </source>
</evidence>
<feature type="domain" description="Rhamnogalacturonan lyase" evidence="10">
    <location>
        <begin position="409"/>
        <end position="479"/>
    </location>
</feature>
<dbReference type="GO" id="GO:0030246">
    <property type="term" value="F:carbohydrate binding"/>
    <property type="evidence" value="ECO:0007669"/>
    <property type="project" value="InterPro"/>
</dbReference>
<dbReference type="InterPro" id="IPR014718">
    <property type="entry name" value="GH-type_carb-bd"/>
</dbReference>
<comment type="subcellular location">
    <subcellularLocation>
        <location evidence="2">Secreted</location>
    </subcellularLocation>
</comment>
<evidence type="ECO:0000256" key="6">
    <source>
        <dbReference type="ARBA" id="ARBA00022729"/>
    </source>
</evidence>